<evidence type="ECO:0000256" key="5">
    <source>
        <dbReference type="ARBA" id="ARBA00023242"/>
    </source>
</evidence>
<evidence type="ECO:0000259" key="7">
    <source>
        <dbReference type="Pfam" id="PF10283"/>
    </source>
</evidence>
<evidence type="ECO:0000256" key="3">
    <source>
        <dbReference type="ARBA" id="ARBA00010803"/>
    </source>
</evidence>
<comment type="subcellular location">
    <subcellularLocation>
        <location evidence="2">Chromosome</location>
    </subcellularLocation>
    <subcellularLocation>
        <location evidence="1">Nucleus</location>
    </subcellularLocation>
</comment>
<dbReference type="GO" id="GO:0072572">
    <property type="term" value="F:poly-ADP-D-ribose binding"/>
    <property type="evidence" value="ECO:0007669"/>
    <property type="project" value="TreeGrafter"/>
</dbReference>
<proteinExistence type="evidence at transcript level"/>
<comment type="similarity">
    <text evidence="3">Belongs to the HPF1 family.</text>
</comment>
<dbReference type="Pfam" id="PF10283">
    <property type="entry name" value="zf-CCHH"/>
    <property type="match status" value="1"/>
</dbReference>
<feature type="domain" description="PBZ-type" evidence="7">
    <location>
        <begin position="27"/>
        <end position="51"/>
    </location>
</feature>
<organism evidence="8">
    <name type="scientific">Daphnia lumholtzi</name>
    <dbReference type="NCBI Taxonomy" id="42856"/>
    <lineage>
        <taxon>Eukaryota</taxon>
        <taxon>Metazoa</taxon>
        <taxon>Ecdysozoa</taxon>
        <taxon>Arthropoda</taxon>
        <taxon>Crustacea</taxon>
        <taxon>Branchiopoda</taxon>
        <taxon>Diplostraca</taxon>
        <taxon>Cladocera</taxon>
        <taxon>Anomopoda</taxon>
        <taxon>Daphniidae</taxon>
        <taxon>Daphnia</taxon>
    </lineage>
</organism>
<dbReference type="PANTHER" id="PTHR13386">
    <property type="entry name" value="HISTONE PARYLATION FACTOR 1"/>
    <property type="match status" value="1"/>
</dbReference>
<evidence type="ECO:0000256" key="2">
    <source>
        <dbReference type="ARBA" id="ARBA00004286"/>
    </source>
</evidence>
<feature type="region of interest" description="Disordered" evidence="6">
    <location>
        <begin position="81"/>
        <end position="101"/>
    </location>
</feature>
<keyword evidence="4" id="KW-0158">Chromosome</keyword>
<dbReference type="InterPro" id="IPR019406">
    <property type="entry name" value="APLF_PBZ"/>
</dbReference>
<dbReference type="GO" id="GO:0005694">
    <property type="term" value="C:chromosome"/>
    <property type="evidence" value="ECO:0007669"/>
    <property type="project" value="UniProtKB-SubCell"/>
</dbReference>
<keyword evidence="5" id="KW-0539">Nucleus</keyword>
<dbReference type="GO" id="GO:0006974">
    <property type="term" value="P:DNA damage response"/>
    <property type="evidence" value="ECO:0007669"/>
    <property type="project" value="InterPro"/>
</dbReference>
<dbReference type="Pfam" id="PF10228">
    <property type="entry name" value="HPF1"/>
    <property type="match status" value="1"/>
</dbReference>
<dbReference type="GO" id="GO:0042393">
    <property type="term" value="F:histone binding"/>
    <property type="evidence" value="ECO:0007669"/>
    <property type="project" value="InterPro"/>
</dbReference>
<dbReference type="GO" id="GO:0005634">
    <property type="term" value="C:nucleus"/>
    <property type="evidence" value="ECO:0007669"/>
    <property type="project" value="UniProtKB-SubCell"/>
</dbReference>
<accession>A0A4Y7MEA5</accession>
<reference evidence="8" key="1">
    <citation type="submission" date="2018-08" db="EMBL/GenBank/DDBJ databases">
        <authorList>
            <person name="Cornetti L."/>
        </authorList>
    </citation>
    <scope>NUCLEOTIDE SEQUENCE</scope>
    <source>
        <strain evidence="8">ZW-LUM</strain>
    </source>
</reference>
<sequence>MDSKLEPTKRKRTKTDEKYSEEHSEYKPLCKYGENCYQKNSYHLQKFRHPQRNPVPVVKPEQELQVKEKSDESVLCLMSSGSTGMKDQEASGADGTSSSVTAEHGIDNQESKEDNIEFACSPLDVKAKIKQKFLVEMPDDFYQLWAFCQSICQQNTLGKLEITELVGPFELLDQTHEKSKPKDKSDNFLTWWRFYYDPPEFQTVMVDDLSKGYHIGYFRDAPNEMPAFVGSNTESEGCVLTPMSDNLFSVVSQLLSVTVKNVDPFKKSQLMSLKKQLEDWADKNGILIEPQNQILKKRKKLMVAKTFYECGIVVPVDKKTKVGYREIPETSANIKKICKKIVESRNISEQNKNSDSLQELVTYVQYANDESDYGMGLELGLDLLAFGGEVFHPTILHLLGVAYELLERKEFFLILKAHLNNRRRLAAAKTEN</sequence>
<feature type="region of interest" description="Disordered" evidence="6">
    <location>
        <begin position="1"/>
        <end position="25"/>
    </location>
</feature>
<dbReference type="AlphaFoldDB" id="A0A4Y7MEA5"/>
<evidence type="ECO:0000256" key="1">
    <source>
        <dbReference type="ARBA" id="ARBA00004123"/>
    </source>
</evidence>
<gene>
    <name evidence="8" type="primary">EOG090X0BAY</name>
</gene>
<protein>
    <submittedName>
        <fullName evidence="8">EOG090X0BAY</fullName>
    </submittedName>
</protein>
<evidence type="ECO:0000256" key="4">
    <source>
        <dbReference type="ARBA" id="ARBA00022454"/>
    </source>
</evidence>
<dbReference type="InterPro" id="IPR019361">
    <property type="entry name" value="HPF1"/>
</dbReference>
<evidence type="ECO:0000256" key="6">
    <source>
        <dbReference type="SAM" id="MobiDB-lite"/>
    </source>
</evidence>
<dbReference type="PANTHER" id="PTHR13386:SF1">
    <property type="entry name" value="HISTONE PARYLATION FACTOR 1"/>
    <property type="match status" value="1"/>
</dbReference>
<evidence type="ECO:0000313" key="8">
    <source>
        <dbReference type="EMBL" id="SVE79054.1"/>
    </source>
</evidence>
<name>A0A4Y7MEA5_9CRUS</name>
<dbReference type="EMBL" id="LR009435">
    <property type="protein sequence ID" value="SVE79054.1"/>
    <property type="molecule type" value="mRNA"/>
</dbReference>